<dbReference type="HAMAP" id="MF_00083">
    <property type="entry name" value="Pept_tRNA_hydro_bact"/>
    <property type="match status" value="1"/>
</dbReference>
<dbReference type="FunFam" id="3.40.50.1470:FF:000001">
    <property type="entry name" value="Peptidyl-tRNA hydrolase"/>
    <property type="match status" value="1"/>
</dbReference>
<dbReference type="InterPro" id="IPR001328">
    <property type="entry name" value="Pept_tRNA_hydro"/>
</dbReference>
<dbReference type="GO" id="GO:0000049">
    <property type="term" value="F:tRNA binding"/>
    <property type="evidence" value="ECO:0007669"/>
    <property type="project" value="UniProtKB-KW"/>
</dbReference>
<evidence type="ECO:0000256" key="5">
    <source>
        <dbReference type="ARBA" id="ARBA00038063"/>
    </source>
</evidence>
<evidence type="ECO:0000256" key="4">
    <source>
        <dbReference type="ARBA" id="ARBA00022884"/>
    </source>
</evidence>
<keyword evidence="4" id="KW-0694">RNA-binding</keyword>
<evidence type="ECO:0000256" key="3">
    <source>
        <dbReference type="ARBA" id="ARBA00022801"/>
    </source>
</evidence>
<proteinExistence type="inferred from homology"/>
<keyword evidence="2" id="KW-0820">tRNA-binding</keyword>
<keyword evidence="3" id="KW-0378">Hydrolase</keyword>
<evidence type="ECO:0000313" key="7">
    <source>
        <dbReference type="Proteomes" id="UP001314263"/>
    </source>
</evidence>
<dbReference type="PROSITE" id="PS01195">
    <property type="entry name" value="PEPT_TRNA_HYDROL_1"/>
    <property type="match status" value="1"/>
</dbReference>
<organism evidence="6 7">
    <name type="scientific">Coccomyxa viridis</name>
    <dbReference type="NCBI Taxonomy" id="1274662"/>
    <lineage>
        <taxon>Eukaryota</taxon>
        <taxon>Viridiplantae</taxon>
        <taxon>Chlorophyta</taxon>
        <taxon>core chlorophytes</taxon>
        <taxon>Trebouxiophyceae</taxon>
        <taxon>Trebouxiophyceae incertae sedis</taxon>
        <taxon>Coccomyxaceae</taxon>
        <taxon>Coccomyxa</taxon>
    </lineage>
</organism>
<sequence length="323" mass="34639">MVCKPAHASVAWSGLCGSTRACVQLHKTRSLRQSAITSLKASDSSCKIKIAASSVTGATACASRLHCTARLQHTGAALGLPLGVAMGPVSLILGPVGFLIGKLGRAASAIRPRRGRGQQLRAASKDFLEAEGEDLWLLVGLGNPGSRYEETRHNVGFKLIDTLARQRAINVDKLQYSAAVGRGRLCDKRVLLAKPMTFMNNSGESVGKLARYYKVPLQRVLVVFDDMDVPNGTVRLRAKGGHGGHNGMRSITQHFSGSKEFPRLRLGIGRPAGKGEVISHVLQGFTKKEREEVEIAIQEGIETIEAVLTLGMEKALSGCKVPR</sequence>
<dbReference type="NCBIfam" id="TIGR00447">
    <property type="entry name" value="pth"/>
    <property type="match status" value="1"/>
</dbReference>
<dbReference type="EC" id="3.1.1.29" evidence="1"/>
<reference evidence="6 7" key="1">
    <citation type="submission" date="2023-10" db="EMBL/GenBank/DDBJ databases">
        <authorList>
            <person name="Maclean D."/>
            <person name="Macfadyen A."/>
        </authorList>
    </citation>
    <scope>NUCLEOTIDE SEQUENCE [LARGE SCALE GENOMIC DNA]</scope>
</reference>
<dbReference type="PROSITE" id="PS01196">
    <property type="entry name" value="PEPT_TRNA_HYDROL_2"/>
    <property type="match status" value="1"/>
</dbReference>
<comment type="caution">
    <text evidence="6">The sequence shown here is derived from an EMBL/GenBank/DDBJ whole genome shotgun (WGS) entry which is preliminary data.</text>
</comment>
<dbReference type="PANTHER" id="PTHR17224">
    <property type="entry name" value="PEPTIDYL-TRNA HYDROLASE"/>
    <property type="match status" value="1"/>
</dbReference>
<dbReference type="PANTHER" id="PTHR17224:SF1">
    <property type="entry name" value="PEPTIDYL-TRNA HYDROLASE"/>
    <property type="match status" value="1"/>
</dbReference>
<accession>A0AAV1IEE8</accession>
<dbReference type="EMBL" id="CAUYUE010000011">
    <property type="protein sequence ID" value="CAK0785062.1"/>
    <property type="molecule type" value="Genomic_DNA"/>
</dbReference>
<evidence type="ECO:0000256" key="1">
    <source>
        <dbReference type="ARBA" id="ARBA00013260"/>
    </source>
</evidence>
<comment type="similarity">
    <text evidence="5">Belongs to the PTH family.</text>
</comment>
<dbReference type="InterPro" id="IPR018171">
    <property type="entry name" value="Pept_tRNA_hydro_CS"/>
</dbReference>
<protein>
    <recommendedName>
        <fullName evidence="1">peptidyl-tRNA hydrolase</fullName>
        <ecNumber evidence="1">3.1.1.29</ecNumber>
    </recommendedName>
</protein>
<dbReference type="Pfam" id="PF01195">
    <property type="entry name" value="Pept_tRNA_hydro"/>
    <property type="match status" value="1"/>
</dbReference>
<keyword evidence="7" id="KW-1185">Reference proteome</keyword>
<dbReference type="Proteomes" id="UP001314263">
    <property type="component" value="Unassembled WGS sequence"/>
</dbReference>
<evidence type="ECO:0000256" key="2">
    <source>
        <dbReference type="ARBA" id="ARBA00022555"/>
    </source>
</evidence>
<dbReference type="CDD" id="cd00462">
    <property type="entry name" value="PTH"/>
    <property type="match status" value="1"/>
</dbReference>
<gene>
    <name evidence="6" type="ORF">CVIRNUC_008267</name>
</gene>
<dbReference type="SUPFAM" id="SSF53178">
    <property type="entry name" value="Peptidyl-tRNA hydrolase-like"/>
    <property type="match status" value="1"/>
</dbReference>
<dbReference type="Gene3D" id="3.40.50.1470">
    <property type="entry name" value="Peptidyl-tRNA hydrolase"/>
    <property type="match status" value="1"/>
</dbReference>
<dbReference type="GO" id="GO:0004045">
    <property type="term" value="F:peptidyl-tRNA hydrolase activity"/>
    <property type="evidence" value="ECO:0007669"/>
    <property type="project" value="UniProtKB-EC"/>
</dbReference>
<dbReference type="InterPro" id="IPR036416">
    <property type="entry name" value="Pept_tRNA_hydro_sf"/>
</dbReference>
<name>A0AAV1IEE8_9CHLO</name>
<evidence type="ECO:0000313" key="6">
    <source>
        <dbReference type="EMBL" id="CAK0785062.1"/>
    </source>
</evidence>
<dbReference type="AlphaFoldDB" id="A0AAV1IEE8"/>